<dbReference type="GO" id="GO:0044594">
    <property type="term" value="F:17-beta-hydroxysteroid dehydrogenase (NAD+) activity"/>
    <property type="evidence" value="ECO:0007669"/>
    <property type="project" value="TreeGrafter"/>
</dbReference>
<reference evidence="3 4" key="1">
    <citation type="submission" date="2019-07" db="EMBL/GenBank/DDBJ databases">
        <title>Full genome sequence of Devosia sp. Gsoil 520.</title>
        <authorList>
            <person name="Im W.-T."/>
        </authorList>
    </citation>
    <scope>NUCLEOTIDE SEQUENCE [LARGE SCALE GENOMIC DNA]</scope>
    <source>
        <strain evidence="3 4">Gsoil 520</strain>
    </source>
</reference>
<dbReference type="EMBL" id="CP042304">
    <property type="protein sequence ID" value="QDZ10243.1"/>
    <property type="molecule type" value="Genomic_DNA"/>
</dbReference>
<dbReference type="GO" id="GO:0004300">
    <property type="term" value="F:enoyl-CoA hydratase activity"/>
    <property type="evidence" value="ECO:0007669"/>
    <property type="project" value="TreeGrafter"/>
</dbReference>
<protein>
    <submittedName>
        <fullName evidence="3">3-alpha,7-alpha, 12-alpha-trihydroxy-5-beta-cholest-24-enoyl-CoA hydratase</fullName>
    </submittedName>
</protein>
<proteinExistence type="predicted"/>
<gene>
    <name evidence="3" type="ORF">FPZ08_05485</name>
</gene>
<name>A0A5B8LPZ4_9HYPH</name>
<evidence type="ECO:0000259" key="2">
    <source>
        <dbReference type="Pfam" id="PF22622"/>
    </source>
</evidence>
<dbReference type="InterPro" id="IPR054357">
    <property type="entry name" value="MFE-2_N"/>
</dbReference>
<dbReference type="PANTHER" id="PTHR13078:SF56">
    <property type="entry name" value="PEROXISOMAL MULTIFUNCTIONAL ENZYME TYPE 2"/>
    <property type="match status" value="1"/>
</dbReference>
<dbReference type="PANTHER" id="PTHR13078">
    <property type="entry name" value="PEROXISOMAL MULTIFUNCTIONAL ENZYME TYPE 2-RELATED"/>
    <property type="match status" value="1"/>
</dbReference>
<dbReference type="Gene3D" id="3.10.129.10">
    <property type="entry name" value="Hotdog Thioesterase"/>
    <property type="match status" value="1"/>
</dbReference>
<dbReference type="Pfam" id="PF01575">
    <property type="entry name" value="MaoC_dehydratas"/>
    <property type="match status" value="1"/>
</dbReference>
<dbReference type="CDD" id="cd03448">
    <property type="entry name" value="HDE_HSD"/>
    <property type="match status" value="1"/>
</dbReference>
<dbReference type="InterPro" id="IPR029069">
    <property type="entry name" value="HotDog_dom_sf"/>
</dbReference>
<dbReference type="SUPFAM" id="SSF54637">
    <property type="entry name" value="Thioesterase/thiol ester dehydrase-isomerase"/>
    <property type="match status" value="2"/>
</dbReference>
<dbReference type="GO" id="GO:0003857">
    <property type="term" value="F:(3S)-3-hydroxyacyl-CoA dehydrogenase (NAD+) activity"/>
    <property type="evidence" value="ECO:0007669"/>
    <property type="project" value="TreeGrafter"/>
</dbReference>
<dbReference type="AlphaFoldDB" id="A0A5B8LPZ4"/>
<feature type="domain" description="Peroxisomal multifunctional enzyme type 2-like N-terminal" evidence="2">
    <location>
        <begin position="20"/>
        <end position="145"/>
    </location>
</feature>
<dbReference type="Pfam" id="PF22622">
    <property type="entry name" value="MFE-2_hydrat-2_N"/>
    <property type="match status" value="1"/>
</dbReference>
<feature type="domain" description="MaoC-like" evidence="1">
    <location>
        <begin position="166"/>
        <end position="266"/>
    </location>
</feature>
<dbReference type="KEGG" id="dea:FPZ08_05485"/>
<evidence type="ECO:0000313" key="3">
    <source>
        <dbReference type="EMBL" id="QDZ10243.1"/>
    </source>
</evidence>
<evidence type="ECO:0000259" key="1">
    <source>
        <dbReference type="Pfam" id="PF01575"/>
    </source>
</evidence>
<evidence type="ECO:0000313" key="4">
    <source>
        <dbReference type="Proteomes" id="UP000315364"/>
    </source>
</evidence>
<dbReference type="InterPro" id="IPR002539">
    <property type="entry name" value="MaoC-like_dom"/>
</dbReference>
<organism evidence="3 4">
    <name type="scientific">Devosia ginsengisoli</name>
    <dbReference type="NCBI Taxonomy" id="400770"/>
    <lineage>
        <taxon>Bacteria</taxon>
        <taxon>Pseudomonadati</taxon>
        <taxon>Pseudomonadota</taxon>
        <taxon>Alphaproteobacteria</taxon>
        <taxon>Hyphomicrobiales</taxon>
        <taxon>Devosiaceae</taxon>
        <taxon>Devosia</taxon>
    </lineage>
</organism>
<sequence>MPLDYEALRAYRIPQTEMALTRRDTMLYALGVGLGGDPTDERQLRFVYEKNLLAVPTMATLIAAPHAWIRKANVGSSGKSVHAGISFRLHRPIPVEGSFRSENTVDEVVDKGEGKAALVTTRRRVFSQQDDALIFEILSTSMQRGDGGFGGPSTSSVPVHEVPSIPPDMVVDMPTLPQQGLIYRLSGDYNPLHADPEHARSNGFPRPILHGLCTYGIAGHALLRSLCDYEPARFVAMSARFSRPVYPGDTLQIQIWQRGDAAHFRCLVPARDNEVVLDFGHAELA</sequence>
<accession>A0A5B8LPZ4</accession>
<dbReference type="GO" id="GO:0006635">
    <property type="term" value="P:fatty acid beta-oxidation"/>
    <property type="evidence" value="ECO:0007669"/>
    <property type="project" value="TreeGrafter"/>
</dbReference>
<dbReference type="OrthoDB" id="5522043at2"/>
<dbReference type="RefSeq" id="WP_146289047.1">
    <property type="nucleotide sequence ID" value="NZ_CP042304.1"/>
</dbReference>
<dbReference type="Proteomes" id="UP000315364">
    <property type="component" value="Chromosome"/>
</dbReference>
<keyword evidence="4" id="KW-1185">Reference proteome</keyword>